<keyword evidence="1 5" id="KW-0963">Cytoplasm</keyword>
<dbReference type="InterPro" id="IPR012677">
    <property type="entry name" value="Nucleotide-bd_a/b_plait_sf"/>
</dbReference>
<dbReference type="GO" id="GO:0001732">
    <property type="term" value="P:formation of cytoplasmic translation initiation complex"/>
    <property type="evidence" value="ECO:0007669"/>
    <property type="project" value="UniProtKB-UniRule"/>
</dbReference>
<evidence type="ECO:0000313" key="9">
    <source>
        <dbReference type="EMBL" id="PIA15927.1"/>
    </source>
</evidence>
<keyword evidence="3 6" id="KW-0694">RNA-binding</keyword>
<dbReference type="CDD" id="cd12408">
    <property type="entry name" value="RRM_eIF3G_like"/>
    <property type="match status" value="1"/>
</dbReference>
<feature type="region of interest" description="Disordered" evidence="7">
    <location>
        <begin position="1"/>
        <end position="26"/>
    </location>
</feature>
<dbReference type="SMART" id="SM00360">
    <property type="entry name" value="RRM"/>
    <property type="match status" value="1"/>
</dbReference>
<dbReference type="GO" id="GO:0003743">
    <property type="term" value="F:translation initiation factor activity"/>
    <property type="evidence" value="ECO:0007669"/>
    <property type="project" value="UniProtKB-UniRule"/>
</dbReference>
<feature type="compositionally biased region" description="Polar residues" evidence="7">
    <location>
        <begin position="155"/>
        <end position="168"/>
    </location>
</feature>
<name>A0A2G5BB33_COERN</name>
<organism evidence="9 10">
    <name type="scientific">Coemansia reversa (strain ATCC 12441 / NRRL 1564)</name>
    <dbReference type="NCBI Taxonomy" id="763665"/>
    <lineage>
        <taxon>Eukaryota</taxon>
        <taxon>Fungi</taxon>
        <taxon>Fungi incertae sedis</taxon>
        <taxon>Zoopagomycota</taxon>
        <taxon>Kickxellomycotina</taxon>
        <taxon>Kickxellomycetes</taxon>
        <taxon>Kickxellales</taxon>
        <taxon>Kickxellaceae</taxon>
        <taxon>Coemansia</taxon>
    </lineage>
</organism>
<dbReference type="Gene3D" id="3.30.70.330">
    <property type="match status" value="1"/>
</dbReference>
<evidence type="ECO:0000259" key="8">
    <source>
        <dbReference type="PROSITE" id="PS50102"/>
    </source>
</evidence>
<dbReference type="InterPro" id="IPR017334">
    <property type="entry name" value="eIF3_g"/>
</dbReference>
<evidence type="ECO:0000256" key="4">
    <source>
        <dbReference type="ARBA" id="ARBA00022917"/>
    </source>
</evidence>
<keyword evidence="2 5" id="KW-0396">Initiation factor</keyword>
<dbReference type="GO" id="GO:0033290">
    <property type="term" value="C:eukaryotic 48S preinitiation complex"/>
    <property type="evidence" value="ECO:0007669"/>
    <property type="project" value="UniProtKB-UniRule"/>
</dbReference>
<comment type="subcellular location">
    <subcellularLocation>
        <location evidence="5">Cytoplasm</location>
    </subcellularLocation>
</comment>
<dbReference type="CDD" id="cd12933">
    <property type="entry name" value="eIF3G"/>
    <property type="match status" value="1"/>
</dbReference>
<dbReference type="InterPro" id="IPR034240">
    <property type="entry name" value="eIF3G_RRM"/>
</dbReference>
<keyword evidence="4 5" id="KW-0648">Protein biosynthesis</keyword>
<comment type="function">
    <text evidence="5">RNA-binding component of the eukaryotic translation initiation factor 3 (eIF-3) complex, which is involved in protein synthesis of a specialized repertoire of mRNAs and, together with other initiation factors, stimulates binding of mRNA and methionyl-tRNAi to the 40S ribosome. The eIF-3 complex specifically targets and initiates translation of a subset of mRNAs involved in cell proliferation. This subunit can bind 18S rRNA.</text>
</comment>
<dbReference type="PROSITE" id="PS50102">
    <property type="entry name" value="RRM"/>
    <property type="match status" value="1"/>
</dbReference>
<dbReference type="GO" id="GO:0005852">
    <property type="term" value="C:eukaryotic translation initiation factor 3 complex"/>
    <property type="evidence" value="ECO:0007669"/>
    <property type="project" value="UniProtKB-UniRule"/>
</dbReference>
<evidence type="ECO:0000256" key="1">
    <source>
        <dbReference type="ARBA" id="ARBA00022490"/>
    </source>
</evidence>
<evidence type="ECO:0000313" key="10">
    <source>
        <dbReference type="Proteomes" id="UP000242474"/>
    </source>
</evidence>
<evidence type="ECO:0000256" key="3">
    <source>
        <dbReference type="ARBA" id="ARBA00022884"/>
    </source>
</evidence>
<dbReference type="SUPFAM" id="SSF54928">
    <property type="entry name" value="RNA-binding domain, RBD"/>
    <property type="match status" value="1"/>
</dbReference>
<gene>
    <name evidence="5" type="primary">TIF35</name>
    <name evidence="9" type="ORF">COEREDRAFT_8891</name>
</gene>
<protein>
    <recommendedName>
        <fullName evidence="5">Eukaryotic translation initiation factor 3 subunit G</fullName>
        <shortName evidence="5">eIF3g</shortName>
    </recommendedName>
    <alternativeName>
        <fullName evidence="5">Eukaryotic translation initiation factor 3 RNA-binding subunit</fullName>
        <shortName evidence="5">eIF-3 RNA-binding subunit</shortName>
    </alternativeName>
    <alternativeName>
        <fullName evidence="5">Translation initiation factor eIF3 p33 subunit homolog</fullName>
        <shortName evidence="5">eIF3 p33 homolog</shortName>
    </alternativeName>
</protein>
<dbReference type="Pfam" id="PF12353">
    <property type="entry name" value="eIF3g"/>
    <property type="match status" value="1"/>
</dbReference>
<evidence type="ECO:0000256" key="6">
    <source>
        <dbReference type="PROSITE-ProRule" id="PRU00176"/>
    </source>
</evidence>
<dbReference type="Proteomes" id="UP000242474">
    <property type="component" value="Unassembled WGS sequence"/>
</dbReference>
<evidence type="ECO:0000256" key="7">
    <source>
        <dbReference type="SAM" id="MobiDB-lite"/>
    </source>
</evidence>
<evidence type="ECO:0000256" key="2">
    <source>
        <dbReference type="ARBA" id="ARBA00022540"/>
    </source>
</evidence>
<feature type="region of interest" description="Disordered" evidence="7">
    <location>
        <begin position="155"/>
        <end position="177"/>
    </location>
</feature>
<dbReference type="InterPro" id="IPR024675">
    <property type="entry name" value="eIF3g_N"/>
</dbReference>
<dbReference type="AlphaFoldDB" id="A0A2G5BB33"/>
<dbReference type="EMBL" id="KZ303503">
    <property type="protein sequence ID" value="PIA15927.1"/>
    <property type="molecule type" value="Genomic_DNA"/>
</dbReference>
<dbReference type="PIRSF" id="PIRSF037949">
    <property type="entry name" value="Transl_init_eIF-3_RNA-bind"/>
    <property type="match status" value="1"/>
</dbReference>
<comment type="subunit">
    <text evidence="5">Component of the eukaryotic translation initiation factor 3 (eIF-3) complex.</text>
</comment>
<sequence length="281" mass="31097">MAKTSWADEVDENELPSPEVISNPDGSRTLIEYRLNEDGKKVKSTRRIKNKVVQEHVNRAVAERKKWAKFGAERGAAPGPNISTTTVGEVILLRLSQYAAQQKQQEIEAQQQKEQEKTLAAKSSRILCRNCRGEHFTARCPYKDTLVPLEEITGASSAANAEPGTSQAEGDKGANSYVPPHMRAGAKAVDSMHERRDENPTIRITNLSENTQDDDVKQLCRSFGPIARAYVAIDRMTQLCKGFAFVSFYDHDSATEAIAKLNGHGFDHLILNVEWANSGGK</sequence>
<dbReference type="HAMAP" id="MF_03006">
    <property type="entry name" value="eIF3g"/>
    <property type="match status" value="1"/>
</dbReference>
<dbReference type="GO" id="GO:0016282">
    <property type="term" value="C:eukaryotic 43S preinitiation complex"/>
    <property type="evidence" value="ECO:0007669"/>
    <property type="project" value="UniProtKB-UniRule"/>
</dbReference>
<dbReference type="OrthoDB" id="639027at2759"/>
<dbReference type="PANTHER" id="PTHR10352">
    <property type="entry name" value="EUKARYOTIC TRANSLATION INITIATION FACTOR 3 SUBUNIT G"/>
    <property type="match status" value="1"/>
</dbReference>
<feature type="domain" description="RRM" evidence="8">
    <location>
        <begin position="200"/>
        <end position="278"/>
    </location>
</feature>
<dbReference type="InterPro" id="IPR035979">
    <property type="entry name" value="RBD_domain_sf"/>
</dbReference>
<accession>A0A2G5BB33</accession>
<keyword evidence="10" id="KW-1185">Reference proteome</keyword>
<comment type="similarity">
    <text evidence="5">Belongs to the eIF-3 subunit G family.</text>
</comment>
<reference evidence="9 10" key="1">
    <citation type="journal article" date="2015" name="Genome Biol. Evol.">
        <title>Phylogenomic analyses indicate that early fungi evolved digesting cell walls of algal ancestors of land plants.</title>
        <authorList>
            <person name="Chang Y."/>
            <person name="Wang S."/>
            <person name="Sekimoto S."/>
            <person name="Aerts A.L."/>
            <person name="Choi C."/>
            <person name="Clum A."/>
            <person name="LaButti K.M."/>
            <person name="Lindquist E.A."/>
            <person name="Yee Ngan C."/>
            <person name="Ohm R.A."/>
            <person name="Salamov A.A."/>
            <person name="Grigoriev I.V."/>
            <person name="Spatafora J.W."/>
            <person name="Berbee M.L."/>
        </authorList>
    </citation>
    <scope>NUCLEOTIDE SEQUENCE [LARGE SCALE GENOMIC DNA]</scope>
    <source>
        <strain evidence="9 10">NRRL 1564</strain>
    </source>
</reference>
<evidence type="ECO:0000256" key="5">
    <source>
        <dbReference type="HAMAP-Rule" id="MF_03006"/>
    </source>
</evidence>
<dbReference type="Pfam" id="PF00076">
    <property type="entry name" value="RRM_1"/>
    <property type="match status" value="1"/>
</dbReference>
<dbReference type="InterPro" id="IPR000504">
    <property type="entry name" value="RRM_dom"/>
</dbReference>
<dbReference type="GO" id="GO:0003723">
    <property type="term" value="F:RNA binding"/>
    <property type="evidence" value="ECO:0007669"/>
    <property type="project" value="UniProtKB-UniRule"/>
</dbReference>
<proteinExistence type="inferred from homology"/>
<dbReference type="STRING" id="763665.A0A2G5BB33"/>